<dbReference type="InterPro" id="IPR046338">
    <property type="entry name" value="GAIN_dom_sf"/>
</dbReference>
<evidence type="ECO:0000313" key="2">
    <source>
        <dbReference type="Proteomes" id="UP000288216"/>
    </source>
</evidence>
<dbReference type="Proteomes" id="UP000288216">
    <property type="component" value="Unassembled WGS sequence"/>
</dbReference>
<keyword evidence="2" id="KW-1185">Reference proteome</keyword>
<evidence type="ECO:0000313" key="1">
    <source>
        <dbReference type="EMBL" id="GCB76902.1"/>
    </source>
</evidence>
<dbReference type="Gene3D" id="2.60.220.50">
    <property type="match status" value="1"/>
</dbReference>
<feature type="non-terminal residue" evidence="1">
    <location>
        <position position="1"/>
    </location>
</feature>
<protein>
    <submittedName>
        <fullName evidence="1">Uncharacterized protein</fullName>
    </submittedName>
</protein>
<proteinExistence type="predicted"/>
<sequence>NQKRNILNDDLIGITVGKHSVDLNNNVTITLAHTKKPENLTECVFLDFASNDNHLEHIG</sequence>
<reference evidence="1 2" key="1">
    <citation type="journal article" date="2018" name="Nat. Ecol. Evol.">
        <title>Shark genomes provide insights into elasmobranch evolution and the origin of vertebrates.</title>
        <authorList>
            <person name="Hara Y"/>
            <person name="Yamaguchi K"/>
            <person name="Onimaru K"/>
            <person name="Kadota M"/>
            <person name="Koyanagi M"/>
            <person name="Keeley SD"/>
            <person name="Tatsumi K"/>
            <person name="Tanaka K"/>
            <person name="Motone F"/>
            <person name="Kageyama Y"/>
            <person name="Nozu R"/>
            <person name="Adachi N"/>
            <person name="Nishimura O"/>
            <person name="Nakagawa R"/>
            <person name="Tanegashima C"/>
            <person name="Kiyatake I"/>
            <person name="Matsumoto R"/>
            <person name="Murakumo K"/>
            <person name="Nishida K"/>
            <person name="Terakita A"/>
            <person name="Kuratani S"/>
            <person name="Sato K"/>
            <person name="Hyodo S Kuraku.S."/>
        </authorList>
    </citation>
    <scope>NUCLEOTIDE SEQUENCE [LARGE SCALE GENOMIC DNA]</scope>
</reference>
<organism evidence="1 2">
    <name type="scientific">Scyliorhinus torazame</name>
    <name type="common">Cloudy catshark</name>
    <name type="synonym">Catulus torazame</name>
    <dbReference type="NCBI Taxonomy" id="75743"/>
    <lineage>
        <taxon>Eukaryota</taxon>
        <taxon>Metazoa</taxon>
        <taxon>Chordata</taxon>
        <taxon>Craniata</taxon>
        <taxon>Vertebrata</taxon>
        <taxon>Chondrichthyes</taxon>
        <taxon>Elasmobranchii</taxon>
        <taxon>Galeomorphii</taxon>
        <taxon>Galeoidea</taxon>
        <taxon>Carcharhiniformes</taxon>
        <taxon>Scyliorhinidae</taxon>
        <taxon>Scyliorhinus</taxon>
    </lineage>
</organism>
<dbReference type="EMBL" id="BFAA01010164">
    <property type="protein sequence ID" value="GCB76902.1"/>
    <property type="molecule type" value="Genomic_DNA"/>
</dbReference>
<comment type="caution">
    <text evidence="1">The sequence shown here is derived from an EMBL/GenBank/DDBJ whole genome shotgun (WGS) entry which is preliminary data.</text>
</comment>
<name>A0A401PUX3_SCYTO</name>
<gene>
    <name evidence="1" type="ORF">scyTo_0016623</name>
</gene>
<dbReference type="AlphaFoldDB" id="A0A401PUX3"/>
<accession>A0A401PUX3</accession>